<keyword evidence="2" id="KW-0472">Membrane</keyword>
<feature type="region of interest" description="Disordered" evidence="1">
    <location>
        <begin position="355"/>
        <end position="451"/>
    </location>
</feature>
<feature type="transmembrane region" description="Helical" evidence="2">
    <location>
        <begin position="88"/>
        <end position="109"/>
    </location>
</feature>
<protein>
    <submittedName>
        <fullName evidence="3">Uncharacterized protein</fullName>
    </submittedName>
</protein>
<feature type="region of interest" description="Disordered" evidence="1">
    <location>
        <begin position="313"/>
        <end position="334"/>
    </location>
</feature>
<keyword evidence="2" id="KW-1133">Transmembrane helix</keyword>
<name>A0A7S0D3W1_MICPS</name>
<keyword evidence="2" id="KW-0812">Transmembrane</keyword>
<feature type="region of interest" description="Disordered" evidence="1">
    <location>
        <begin position="1"/>
        <end position="74"/>
    </location>
</feature>
<evidence type="ECO:0000256" key="2">
    <source>
        <dbReference type="SAM" id="Phobius"/>
    </source>
</evidence>
<dbReference type="AlphaFoldDB" id="A0A7S0D3W1"/>
<organism evidence="3">
    <name type="scientific">Micromonas pusilla</name>
    <name type="common">Picoplanktonic green alga</name>
    <name type="synonym">Chromulina pusilla</name>
    <dbReference type="NCBI Taxonomy" id="38833"/>
    <lineage>
        <taxon>Eukaryota</taxon>
        <taxon>Viridiplantae</taxon>
        <taxon>Chlorophyta</taxon>
        <taxon>Mamiellophyceae</taxon>
        <taxon>Mamiellales</taxon>
        <taxon>Mamiellaceae</taxon>
        <taxon>Micromonas</taxon>
    </lineage>
</organism>
<feature type="compositionally biased region" description="Basic and acidic residues" evidence="1">
    <location>
        <begin position="356"/>
        <end position="442"/>
    </location>
</feature>
<evidence type="ECO:0000313" key="3">
    <source>
        <dbReference type="EMBL" id="CAD8440434.1"/>
    </source>
</evidence>
<evidence type="ECO:0000256" key="1">
    <source>
        <dbReference type="SAM" id="MobiDB-lite"/>
    </source>
</evidence>
<feature type="transmembrane region" description="Helical" evidence="2">
    <location>
        <begin position="230"/>
        <end position="253"/>
    </location>
</feature>
<sequence length="451" mass="51649">MRPARADERGRARERGRGDDRRGKSKDRGDRGDRGAGKRDDRGFGARDDPRRARGEKGRSSRPGEPSSRRRKPKTVWQRTFGQFNLKYPHVAVLLSAGSVLAVFFLWTLPSYLAYRDRPKFTQQFCVVRAVSETTGCVSVDFVYVSDSICDQTNEVVYDCSNLCVYSEAQRTARLASPGSDGLEATSEASRVAFVTRYFVGAETPCWYPKGGSGFPDSLTFLKPNNPNAAMFNALIALAPFLVTTTLSVIWMLRRPKAVEELEDSEMLTGLFEEVITGREKQKRFAEEQEKKLRLVAAKVEGEAERRLSVVQEVEREKKERRENEDNLKHQVSENIRSLESRMISEMAARLSKIPIPKELKKKMGIDGKRGRGDKHDSKERMLKGERPDSAASIYDDHQRDERRRRGALDDDVEAQRDAFQRRLGERRGREHDRDRDRERSRGRSKSRTRR</sequence>
<dbReference type="EMBL" id="HBEN01007679">
    <property type="protein sequence ID" value="CAD8440434.1"/>
    <property type="molecule type" value="Transcribed_RNA"/>
</dbReference>
<reference evidence="3" key="1">
    <citation type="submission" date="2021-01" db="EMBL/GenBank/DDBJ databases">
        <authorList>
            <person name="Corre E."/>
            <person name="Pelletier E."/>
            <person name="Niang G."/>
            <person name="Scheremetjew M."/>
            <person name="Finn R."/>
            <person name="Kale V."/>
            <person name="Holt S."/>
            <person name="Cochrane G."/>
            <person name="Meng A."/>
            <person name="Brown T."/>
            <person name="Cohen L."/>
        </authorList>
    </citation>
    <scope>NUCLEOTIDE SEQUENCE</scope>
    <source>
        <strain evidence="3">CCAC1681</strain>
    </source>
</reference>
<accession>A0A7S0D3W1</accession>
<feature type="compositionally biased region" description="Basic and acidic residues" evidence="1">
    <location>
        <begin position="1"/>
        <end position="59"/>
    </location>
</feature>
<gene>
    <name evidence="3" type="ORF">MSP1401_LOCUS6311</name>
</gene>
<proteinExistence type="predicted"/>